<dbReference type="AlphaFoldDB" id="A0A100Y4C1"/>
<dbReference type="OrthoDB" id="5503950at2"/>
<proteinExistence type="predicted"/>
<dbReference type="EMBL" id="LNSV01000046">
    <property type="protein sequence ID" value="KUH37465.1"/>
    <property type="molecule type" value="Genomic_DNA"/>
</dbReference>
<dbReference type="GO" id="GO:0019433">
    <property type="term" value="P:triglyceride catabolic process"/>
    <property type="evidence" value="ECO:0007669"/>
    <property type="project" value="TreeGrafter"/>
</dbReference>
<reference evidence="5 6" key="1">
    <citation type="submission" date="2015-11" db="EMBL/GenBank/DDBJ databases">
        <title>Genome-wide analysis reveals the secondary metabolome in Streptomyces kanasensis ZX01.</title>
        <authorList>
            <person name="Zhang G."/>
            <person name="Han L."/>
            <person name="Feng J."/>
            <person name="Zhang X."/>
        </authorList>
    </citation>
    <scope>NUCLEOTIDE SEQUENCE [LARGE SCALE GENOMIC DNA]</scope>
    <source>
        <strain evidence="5 6">ZX01</strain>
    </source>
</reference>
<feature type="chain" id="PRO_5007091216" evidence="3">
    <location>
        <begin position="37"/>
        <end position="293"/>
    </location>
</feature>
<dbReference type="STRING" id="936756.ATE80_18220"/>
<evidence type="ECO:0000256" key="3">
    <source>
        <dbReference type="SAM" id="SignalP"/>
    </source>
</evidence>
<dbReference type="PANTHER" id="PTHR37981:SF1">
    <property type="entry name" value="SGNH HYDROLASE-TYPE ESTERASE DOMAIN-CONTAINING PROTEIN"/>
    <property type="match status" value="1"/>
</dbReference>
<keyword evidence="6" id="KW-1185">Reference proteome</keyword>
<dbReference type="RefSeq" id="WP_058943286.1">
    <property type="nucleotide sequence ID" value="NZ_LNSV01000046.1"/>
</dbReference>
<feature type="signal peptide" evidence="3">
    <location>
        <begin position="1"/>
        <end position="36"/>
    </location>
</feature>
<evidence type="ECO:0000256" key="2">
    <source>
        <dbReference type="PIRSR" id="PIRSR637460-2"/>
    </source>
</evidence>
<feature type="domain" description="SGNH hydrolase-type esterase" evidence="4">
    <location>
        <begin position="46"/>
        <end position="283"/>
    </location>
</feature>
<protein>
    <submittedName>
        <fullName evidence="5">GDSL family lipase</fullName>
    </submittedName>
</protein>
<dbReference type="PROSITE" id="PS51318">
    <property type="entry name" value="TAT"/>
    <property type="match status" value="1"/>
</dbReference>
<keyword evidence="2" id="KW-1015">Disulfide bond</keyword>
<feature type="active site" description="Nucleophile" evidence="1">
    <location>
        <position position="50"/>
    </location>
</feature>
<organism evidence="5 6">
    <name type="scientific">Streptomyces kanasensis</name>
    <dbReference type="NCBI Taxonomy" id="936756"/>
    <lineage>
        <taxon>Bacteria</taxon>
        <taxon>Bacillati</taxon>
        <taxon>Actinomycetota</taxon>
        <taxon>Actinomycetes</taxon>
        <taxon>Kitasatosporales</taxon>
        <taxon>Streptomycetaceae</taxon>
        <taxon>Streptomyces</taxon>
    </lineage>
</organism>
<feature type="disulfide bond" evidence="2">
    <location>
        <begin position="206"/>
        <end position="255"/>
    </location>
</feature>
<gene>
    <name evidence="5" type="ORF">ATE80_18220</name>
</gene>
<evidence type="ECO:0000256" key="1">
    <source>
        <dbReference type="PIRSR" id="PIRSR637460-1"/>
    </source>
</evidence>
<dbReference type="SUPFAM" id="SSF52266">
    <property type="entry name" value="SGNH hydrolase"/>
    <property type="match status" value="1"/>
</dbReference>
<dbReference type="InterPro" id="IPR036514">
    <property type="entry name" value="SGNH_hydro_sf"/>
</dbReference>
<feature type="disulfide bond" evidence="2">
    <location>
        <begin position="138"/>
        <end position="151"/>
    </location>
</feature>
<dbReference type="InterPro" id="IPR037460">
    <property type="entry name" value="SEST-like"/>
</dbReference>
<dbReference type="Gene3D" id="3.40.50.1110">
    <property type="entry name" value="SGNH hydrolase"/>
    <property type="match status" value="1"/>
</dbReference>
<dbReference type="PANTHER" id="PTHR37981">
    <property type="entry name" value="LIPASE 2"/>
    <property type="match status" value="1"/>
</dbReference>
<evidence type="ECO:0000313" key="5">
    <source>
        <dbReference type="EMBL" id="KUH37465.1"/>
    </source>
</evidence>
<dbReference type="Pfam" id="PF13472">
    <property type="entry name" value="Lipase_GDSL_2"/>
    <property type="match status" value="1"/>
</dbReference>
<evidence type="ECO:0000313" key="6">
    <source>
        <dbReference type="Proteomes" id="UP000054011"/>
    </source>
</evidence>
<comment type="caution">
    <text evidence="5">The sequence shown here is derived from an EMBL/GenBank/DDBJ whole genome shotgun (WGS) entry which is preliminary data.</text>
</comment>
<dbReference type="InterPro" id="IPR013830">
    <property type="entry name" value="SGNH_hydro"/>
</dbReference>
<name>A0A100Y4C1_9ACTN</name>
<dbReference type="CDD" id="cd01823">
    <property type="entry name" value="SEST_like"/>
    <property type="match status" value="1"/>
</dbReference>
<feature type="active site" evidence="1">
    <location>
        <position position="275"/>
    </location>
</feature>
<keyword evidence="3" id="KW-0732">Signal</keyword>
<sequence>MRSVPPGRRARTVLAATTTAAAALATAALGAGPAAGAETSVDRYVALGDSFASAAGVPDQVDSACMRSDRNYPALVRASLTPAAHRDVSCGGATTVHMTTAQNASAPPQFDALSADTDVVTLTIGGNDIGFADIIVRCVSLGLFNPFGSPCKSSYTWTGTDQLAATVNATAPKIAAAIDGVRQRAPHATILVTGYPAILPDDGTNCPSVVSIAKGDAPWLRDTHKRLNAMIATQAAQRGAVYVDTYTKSIGHDACKPAGTRWMEPLFTNAAAPFHPNAAGERAMADAVLAALR</sequence>
<evidence type="ECO:0000259" key="4">
    <source>
        <dbReference type="Pfam" id="PF13472"/>
    </source>
</evidence>
<feature type="disulfide bond" evidence="2">
    <location>
        <begin position="65"/>
        <end position="90"/>
    </location>
</feature>
<accession>A0A100Y4C1</accession>
<dbReference type="Proteomes" id="UP000054011">
    <property type="component" value="Unassembled WGS sequence"/>
</dbReference>
<dbReference type="GO" id="GO:0004806">
    <property type="term" value="F:triacylglycerol lipase activity"/>
    <property type="evidence" value="ECO:0007669"/>
    <property type="project" value="TreeGrafter"/>
</dbReference>
<dbReference type="InterPro" id="IPR006311">
    <property type="entry name" value="TAT_signal"/>
</dbReference>